<dbReference type="Proteomes" id="UP000838756">
    <property type="component" value="Unassembled WGS sequence"/>
</dbReference>
<evidence type="ECO:0000256" key="3">
    <source>
        <dbReference type="ARBA" id="ARBA00022801"/>
    </source>
</evidence>
<dbReference type="PROSITE" id="PS00640">
    <property type="entry name" value="THIOL_PROTEASE_ASN"/>
    <property type="match status" value="1"/>
</dbReference>
<dbReference type="AlphaFoldDB" id="A0A8S4S9Z9"/>
<evidence type="ECO:0000256" key="1">
    <source>
        <dbReference type="ARBA" id="ARBA00008455"/>
    </source>
</evidence>
<keyword evidence="11" id="KW-1185">Reference proteome</keyword>
<evidence type="ECO:0000256" key="5">
    <source>
        <dbReference type="ARBA" id="ARBA00023145"/>
    </source>
</evidence>
<dbReference type="SMART" id="SM00645">
    <property type="entry name" value="Pept_C1"/>
    <property type="match status" value="1"/>
</dbReference>
<evidence type="ECO:0000256" key="4">
    <source>
        <dbReference type="ARBA" id="ARBA00022807"/>
    </source>
</evidence>
<dbReference type="CDD" id="cd02248">
    <property type="entry name" value="Peptidase_C1A"/>
    <property type="match status" value="1"/>
</dbReference>
<evidence type="ECO:0000256" key="2">
    <source>
        <dbReference type="ARBA" id="ARBA00022670"/>
    </source>
</evidence>
<dbReference type="InterPro" id="IPR000668">
    <property type="entry name" value="Peptidase_C1A_C"/>
</dbReference>
<dbReference type="InterPro" id="IPR013201">
    <property type="entry name" value="Prot_inhib_I29"/>
</dbReference>
<dbReference type="InterPro" id="IPR013128">
    <property type="entry name" value="Peptidase_C1A"/>
</dbReference>
<proteinExistence type="inferred from homology"/>
<keyword evidence="5" id="KW-0865">Zymogen</keyword>
<sequence>MASLYLVLVLVSALDPGFTYTLDVEQKAVIWPEVYHMKGDTMNILSGIIKPFEIWYSKEANKSRIDYYGGIVKHYYIAATDDDYGKEYVINPVTTEEVTNVDQCREEIGQTEVTNFLPEVEGYTFEGQETYNDKLVDVWKYLDIEEDKKKTEITLIVFRNEEGFDIPVLKEIKASNLWTGTLSSHKVSRFYDLGKPELDELDYSLEESCNETEVMSSDLMEQLHALPTEVEDAFTSYIIRHGKNYENDEHEMRKQIFMKNWRNVVEHNKQNLSYKMVLNKFSDWTDNELARLRATRPAVELVGTVPFPHTEEEVDQLVQELPENFDMRIEGYITSVKNQATCGSCWAFSTTAAVEGALARSNGGRDLDLSEQSMVDCAWGFDNMGCSGGTVDGAFRYILKHGLPTQMEYGLYLDEMGRCKLENMTKFYNIRGFAAVPPLSVNAMKVALYKYGPVTVAINANERVMNYNNGIFFDPTCNDDSPNHGVVVVGYGVRDGVDYWIVKNSWGEDYGEDGYILFSATENNCHLLEGAFYPIV</sequence>
<dbReference type="Pfam" id="PF08246">
    <property type="entry name" value="Inhibitor_I29"/>
    <property type="match status" value="1"/>
</dbReference>
<dbReference type="InterPro" id="IPR025661">
    <property type="entry name" value="Pept_asp_AS"/>
</dbReference>
<feature type="domain" description="Cathepsin propeptide inhibitor" evidence="9">
    <location>
        <begin position="234"/>
        <end position="289"/>
    </location>
</feature>
<dbReference type="EMBL" id="CAKXAJ010026008">
    <property type="protein sequence ID" value="CAH2250524.1"/>
    <property type="molecule type" value="Genomic_DNA"/>
</dbReference>
<dbReference type="InterPro" id="IPR038765">
    <property type="entry name" value="Papain-like_cys_pep_sf"/>
</dbReference>
<dbReference type="PRINTS" id="PR00705">
    <property type="entry name" value="PAPAIN"/>
</dbReference>
<feature type="signal peptide" evidence="7">
    <location>
        <begin position="1"/>
        <end position="19"/>
    </location>
</feature>
<evidence type="ECO:0000313" key="10">
    <source>
        <dbReference type="EMBL" id="CAH2250524.1"/>
    </source>
</evidence>
<dbReference type="SMART" id="SM00848">
    <property type="entry name" value="Inhibitor_I29"/>
    <property type="match status" value="1"/>
</dbReference>
<evidence type="ECO:0000256" key="6">
    <source>
        <dbReference type="ARBA" id="ARBA00023157"/>
    </source>
</evidence>
<feature type="domain" description="Peptidase C1A papain C-terminal" evidence="8">
    <location>
        <begin position="321"/>
        <end position="535"/>
    </location>
</feature>
<dbReference type="SUPFAM" id="SSF54001">
    <property type="entry name" value="Cysteine proteinases"/>
    <property type="match status" value="1"/>
</dbReference>
<evidence type="ECO:0000313" key="11">
    <source>
        <dbReference type="Proteomes" id="UP000838756"/>
    </source>
</evidence>
<dbReference type="FunFam" id="3.90.70.10:FF:000332">
    <property type="entry name" value="Cathepsin L1"/>
    <property type="match status" value="1"/>
</dbReference>
<keyword evidence="4" id="KW-0788">Thiol protease</keyword>
<keyword evidence="7" id="KW-0732">Signal</keyword>
<dbReference type="PROSITE" id="PS00139">
    <property type="entry name" value="THIOL_PROTEASE_CYS"/>
    <property type="match status" value="1"/>
</dbReference>
<protein>
    <submittedName>
        <fullName evidence="10">Jg9602 protein</fullName>
    </submittedName>
</protein>
<keyword evidence="2" id="KW-0645">Protease</keyword>
<keyword evidence="3" id="KW-0378">Hydrolase</keyword>
<reference evidence="10" key="1">
    <citation type="submission" date="2022-03" db="EMBL/GenBank/DDBJ databases">
        <authorList>
            <person name="Lindestad O."/>
        </authorList>
    </citation>
    <scope>NUCLEOTIDE SEQUENCE</scope>
</reference>
<comment type="similarity">
    <text evidence="1">Belongs to the peptidase C1 family.</text>
</comment>
<evidence type="ECO:0000259" key="8">
    <source>
        <dbReference type="SMART" id="SM00645"/>
    </source>
</evidence>
<dbReference type="GO" id="GO:0008234">
    <property type="term" value="F:cysteine-type peptidase activity"/>
    <property type="evidence" value="ECO:0007669"/>
    <property type="project" value="UniProtKB-KW"/>
</dbReference>
<dbReference type="OrthoDB" id="65740at2759"/>
<name>A0A8S4S9Z9_9NEOP</name>
<dbReference type="PANTHER" id="PTHR12411">
    <property type="entry name" value="CYSTEINE PROTEASE FAMILY C1-RELATED"/>
    <property type="match status" value="1"/>
</dbReference>
<organism evidence="10 11">
    <name type="scientific">Pararge aegeria aegeria</name>
    <dbReference type="NCBI Taxonomy" id="348720"/>
    <lineage>
        <taxon>Eukaryota</taxon>
        <taxon>Metazoa</taxon>
        <taxon>Ecdysozoa</taxon>
        <taxon>Arthropoda</taxon>
        <taxon>Hexapoda</taxon>
        <taxon>Insecta</taxon>
        <taxon>Pterygota</taxon>
        <taxon>Neoptera</taxon>
        <taxon>Endopterygota</taxon>
        <taxon>Lepidoptera</taxon>
        <taxon>Glossata</taxon>
        <taxon>Ditrysia</taxon>
        <taxon>Papilionoidea</taxon>
        <taxon>Nymphalidae</taxon>
        <taxon>Satyrinae</taxon>
        <taxon>Satyrini</taxon>
        <taxon>Parargina</taxon>
        <taxon>Pararge</taxon>
    </lineage>
</organism>
<dbReference type="Gene3D" id="3.90.70.10">
    <property type="entry name" value="Cysteine proteinases"/>
    <property type="match status" value="1"/>
</dbReference>
<evidence type="ECO:0000256" key="7">
    <source>
        <dbReference type="SAM" id="SignalP"/>
    </source>
</evidence>
<accession>A0A8S4S9Z9</accession>
<dbReference type="InterPro" id="IPR000169">
    <property type="entry name" value="Pept_cys_AS"/>
</dbReference>
<comment type="caution">
    <text evidence="10">The sequence shown here is derived from an EMBL/GenBank/DDBJ whole genome shotgun (WGS) entry which is preliminary data.</text>
</comment>
<evidence type="ECO:0000259" key="9">
    <source>
        <dbReference type="SMART" id="SM00848"/>
    </source>
</evidence>
<dbReference type="Pfam" id="PF00112">
    <property type="entry name" value="Peptidase_C1"/>
    <property type="match status" value="1"/>
</dbReference>
<keyword evidence="6" id="KW-1015">Disulfide bond</keyword>
<gene>
    <name evidence="10" type="primary">jg9602</name>
    <name evidence="10" type="ORF">PAEG_LOCUS22094</name>
</gene>
<dbReference type="GO" id="GO:0006508">
    <property type="term" value="P:proteolysis"/>
    <property type="evidence" value="ECO:0007669"/>
    <property type="project" value="UniProtKB-KW"/>
</dbReference>
<dbReference type="InterPro" id="IPR039417">
    <property type="entry name" value="Peptidase_C1A_papain-like"/>
</dbReference>
<feature type="chain" id="PRO_5035889314" evidence="7">
    <location>
        <begin position="20"/>
        <end position="536"/>
    </location>
</feature>